<reference evidence="5" key="1">
    <citation type="submission" date="2021-04" db="EMBL/GenBank/DDBJ databases">
        <authorList>
            <person name="Rodrigo-Torres L."/>
            <person name="Arahal R. D."/>
            <person name="Lucena T."/>
        </authorList>
    </citation>
    <scope>NUCLEOTIDE SEQUENCE</scope>
    <source>
        <strain evidence="5">CECT 9275</strain>
    </source>
</reference>
<evidence type="ECO:0000313" key="5">
    <source>
        <dbReference type="EMBL" id="CAG5006031.1"/>
    </source>
</evidence>
<dbReference type="PANTHER" id="PTHR10803">
    <property type="entry name" value="ARSENICAL PUMP-DRIVING ATPASE ARSENITE-TRANSLOCATING ATPASE"/>
    <property type="match status" value="1"/>
</dbReference>
<protein>
    <recommendedName>
        <fullName evidence="3">arsenite-transporting ATPase</fullName>
        <ecNumber evidence="3">7.3.2.7</ecNumber>
    </recommendedName>
</protein>
<dbReference type="Proteomes" id="UP000680038">
    <property type="component" value="Unassembled WGS sequence"/>
</dbReference>
<evidence type="ECO:0000259" key="4">
    <source>
        <dbReference type="Pfam" id="PF02374"/>
    </source>
</evidence>
<comment type="caution">
    <text evidence="5">The sequence shown here is derived from an EMBL/GenBank/DDBJ whole genome shotgun (WGS) entry which is preliminary data.</text>
</comment>
<proteinExistence type="inferred from homology"/>
<name>A0A916JEK9_9BACT</name>
<dbReference type="InterPro" id="IPR016300">
    <property type="entry name" value="ATPase_ArsA/GET3"/>
</dbReference>
<evidence type="ECO:0000256" key="1">
    <source>
        <dbReference type="ARBA" id="ARBA00011040"/>
    </source>
</evidence>
<dbReference type="CDD" id="cd02035">
    <property type="entry name" value="ArsA"/>
    <property type="match status" value="1"/>
</dbReference>
<gene>
    <name evidence="5" type="primary">arsA_2</name>
    <name evidence="5" type="ORF">DYBT9275_03709</name>
</gene>
<dbReference type="GO" id="GO:0005524">
    <property type="term" value="F:ATP binding"/>
    <property type="evidence" value="ECO:0007669"/>
    <property type="project" value="InterPro"/>
</dbReference>
<comment type="catalytic activity">
    <reaction evidence="2">
        <text>arsenite(in) + ATP + H2O = arsenite(out) + ADP + phosphate + H(+)</text>
        <dbReference type="Rhea" id="RHEA:11348"/>
        <dbReference type="ChEBI" id="CHEBI:15377"/>
        <dbReference type="ChEBI" id="CHEBI:15378"/>
        <dbReference type="ChEBI" id="CHEBI:29242"/>
        <dbReference type="ChEBI" id="CHEBI:30616"/>
        <dbReference type="ChEBI" id="CHEBI:43474"/>
        <dbReference type="ChEBI" id="CHEBI:456216"/>
        <dbReference type="EC" id="7.3.2.7"/>
    </reaction>
</comment>
<dbReference type="AlphaFoldDB" id="A0A916JEK9"/>
<sequence>MTDKITPYQVFTGKGGVGKTSLSCATAVKLADEGRKVLLVSTDPASNLEDVLESKVYDKISPVNGIENLFAINIYPQVSAEEYRGRVTGPLKEILSETEIKKINEGLSVPAQQK</sequence>
<dbReference type="PANTHER" id="PTHR10803:SF3">
    <property type="entry name" value="ATPASE GET3"/>
    <property type="match status" value="1"/>
</dbReference>
<dbReference type="EC" id="7.3.2.7" evidence="3"/>
<accession>A0A916JEK9</accession>
<dbReference type="Gene3D" id="3.40.50.300">
    <property type="entry name" value="P-loop containing nucleotide triphosphate hydrolases"/>
    <property type="match status" value="1"/>
</dbReference>
<keyword evidence="6" id="KW-1185">Reference proteome</keyword>
<organism evidence="5 6">
    <name type="scientific">Dyadobacter helix</name>
    <dbReference type="NCBI Taxonomy" id="2822344"/>
    <lineage>
        <taxon>Bacteria</taxon>
        <taxon>Pseudomonadati</taxon>
        <taxon>Bacteroidota</taxon>
        <taxon>Cytophagia</taxon>
        <taxon>Cytophagales</taxon>
        <taxon>Spirosomataceae</taxon>
        <taxon>Dyadobacter</taxon>
    </lineage>
</organism>
<dbReference type="InterPro" id="IPR027417">
    <property type="entry name" value="P-loop_NTPase"/>
</dbReference>
<dbReference type="EMBL" id="CAJRAF010000002">
    <property type="protein sequence ID" value="CAG5006031.1"/>
    <property type="molecule type" value="Genomic_DNA"/>
</dbReference>
<feature type="domain" description="ArsA/GET3 Anion-transporting ATPase-like" evidence="4">
    <location>
        <begin position="10"/>
        <end position="103"/>
    </location>
</feature>
<dbReference type="Pfam" id="PF02374">
    <property type="entry name" value="ArsA_ATPase"/>
    <property type="match status" value="1"/>
</dbReference>
<dbReference type="SUPFAM" id="SSF52540">
    <property type="entry name" value="P-loop containing nucleoside triphosphate hydrolases"/>
    <property type="match status" value="1"/>
</dbReference>
<evidence type="ECO:0000313" key="6">
    <source>
        <dbReference type="Proteomes" id="UP000680038"/>
    </source>
</evidence>
<comment type="similarity">
    <text evidence="1">Belongs to the arsA ATPase family.</text>
</comment>
<dbReference type="InterPro" id="IPR025723">
    <property type="entry name" value="ArsA/GET3_ATPase-like"/>
</dbReference>
<evidence type="ECO:0000256" key="2">
    <source>
        <dbReference type="ARBA" id="ARBA00052296"/>
    </source>
</evidence>
<evidence type="ECO:0000256" key="3">
    <source>
        <dbReference type="ARBA" id="ARBA00066752"/>
    </source>
</evidence>
<dbReference type="GO" id="GO:0016887">
    <property type="term" value="F:ATP hydrolysis activity"/>
    <property type="evidence" value="ECO:0007669"/>
    <property type="project" value="InterPro"/>
</dbReference>
<dbReference type="GO" id="GO:0015446">
    <property type="term" value="F:ATPase-coupled arsenite transmembrane transporter activity"/>
    <property type="evidence" value="ECO:0007669"/>
    <property type="project" value="UniProtKB-EC"/>
</dbReference>